<reference evidence="4 5" key="1">
    <citation type="journal article" date="2021" name="Comput. Struct. Biotechnol. J.">
        <title>De novo genome assembly of the potent medicinal plant Rehmannia glutinosa using nanopore technology.</title>
        <authorList>
            <person name="Ma L."/>
            <person name="Dong C."/>
            <person name="Song C."/>
            <person name="Wang X."/>
            <person name="Zheng X."/>
            <person name="Niu Y."/>
            <person name="Chen S."/>
            <person name="Feng W."/>
        </authorList>
    </citation>
    <scope>NUCLEOTIDE SEQUENCE [LARGE SCALE GENOMIC DNA]</scope>
    <source>
        <strain evidence="4">DH-2019</strain>
    </source>
</reference>
<dbReference type="InterPro" id="IPR006968">
    <property type="entry name" value="RUS_fam"/>
</dbReference>
<dbReference type="InterPro" id="IPR054549">
    <property type="entry name" value="UVB_sens_RUS_dom"/>
</dbReference>
<evidence type="ECO:0000256" key="1">
    <source>
        <dbReference type="ARBA" id="ARBA00007558"/>
    </source>
</evidence>
<feature type="domain" description="Protein root UVB sensitive/RUS" evidence="3">
    <location>
        <begin position="286"/>
        <end position="376"/>
    </location>
</feature>
<dbReference type="EMBL" id="JABTTQ020000006">
    <property type="protein sequence ID" value="KAK6152684.1"/>
    <property type="molecule type" value="Genomic_DNA"/>
</dbReference>
<organism evidence="4 5">
    <name type="scientific">Rehmannia glutinosa</name>
    <name type="common">Chinese foxglove</name>
    <dbReference type="NCBI Taxonomy" id="99300"/>
    <lineage>
        <taxon>Eukaryota</taxon>
        <taxon>Viridiplantae</taxon>
        <taxon>Streptophyta</taxon>
        <taxon>Embryophyta</taxon>
        <taxon>Tracheophyta</taxon>
        <taxon>Spermatophyta</taxon>
        <taxon>Magnoliopsida</taxon>
        <taxon>eudicotyledons</taxon>
        <taxon>Gunneridae</taxon>
        <taxon>Pentapetalae</taxon>
        <taxon>asterids</taxon>
        <taxon>lamiids</taxon>
        <taxon>Lamiales</taxon>
        <taxon>Orobanchaceae</taxon>
        <taxon>Rehmannieae</taxon>
        <taxon>Rehmannia</taxon>
    </lineage>
</organism>
<name>A0ABR0X253_REHGL</name>
<gene>
    <name evidence="4" type="ORF">DH2020_012323</name>
</gene>
<evidence type="ECO:0000313" key="5">
    <source>
        <dbReference type="Proteomes" id="UP001318860"/>
    </source>
</evidence>
<comment type="caution">
    <text evidence="4">The sequence shown here is derived from an EMBL/GenBank/DDBJ whole genome shotgun (WGS) entry which is preliminary data.</text>
</comment>
<dbReference type="Pfam" id="PF04884">
    <property type="entry name" value="UVB_sens_prot"/>
    <property type="match status" value="2"/>
</dbReference>
<protein>
    <recommendedName>
        <fullName evidence="3">Protein root UVB sensitive/RUS domain-containing protein</fullName>
    </recommendedName>
</protein>
<evidence type="ECO:0000313" key="4">
    <source>
        <dbReference type="EMBL" id="KAK6152684.1"/>
    </source>
</evidence>
<evidence type="ECO:0000256" key="2">
    <source>
        <dbReference type="SAM" id="Phobius"/>
    </source>
</evidence>
<feature type="domain" description="Protein root UVB sensitive/RUS" evidence="3">
    <location>
        <begin position="128"/>
        <end position="274"/>
    </location>
</feature>
<keyword evidence="2" id="KW-1133">Transmembrane helix</keyword>
<evidence type="ECO:0000259" key="3">
    <source>
        <dbReference type="Pfam" id="PF04884"/>
    </source>
</evidence>
<proteinExistence type="inferred from homology"/>
<dbReference type="PANTHER" id="PTHR12770:SF29">
    <property type="entry name" value="PROTEIN ROOT UVB SENSITIVE 4"/>
    <property type="match status" value="1"/>
</dbReference>
<dbReference type="PANTHER" id="PTHR12770">
    <property type="entry name" value="RUS1 FAMILY PROTEIN C16ORF58"/>
    <property type="match status" value="1"/>
</dbReference>
<accession>A0ABR0X253</accession>
<comment type="similarity">
    <text evidence="1">Belongs to the RUS1 family.</text>
</comment>
<feature type="transmembrane region" description="Helical" evidence="2">
    <location>
        <begin position="318"/>
        <end position="342"/>
    </location>
</feature>
<keyword evidence="2" id="KW-0812">Transmembrane</keyword>
<sequence>MKVTTIQPPSHSHLCSTWVLRYDPIKIKQPIKPKTSLKPFALSKSLCTSFNFNHEYQEEEKLKPHHLNDKNPEIFDLPVVIRHSGTVSRYFWDGKELKLVSIDGIDAFFSLSDFSVNFGDGMKKLGRVCLAAVRNFFLPREVSVNYLEYVKWKFLHRVFSSALQVLATQAMFRAIGIGYSRSLPSAAALNWVLKDGLGRLSRCIYTASLASAFDTNLKRVRFSTSVLFSLSIGIELLTPVFPKYFLLLATLANIAKQISLACHLATGLFVKLCFSVYGDGKFNLSCCQSAVHRSFAISDNLGEVSAKAQIQTVCFDNVGLLLAATFNILLLAALPFVVYPIFSAIDLFGIYQGLKHVHLQTLTKDRLELIINIWIQLGYIPSPAEVSTKEGIDFSWNKGSELLPIRMGCLNTKRKLPKLSLMTLKCLKDEDSYFICMERLSSGSGIRDHGILLSLREGAGTSDVIMGLLQACYVRNALLLDMISWENRLEASDSSKSVLNEWFILMEESKKSAQVDLGPFIDKMSGLGTRSNMTSTVTFILIVRCALALPGRPTRLPDHGSAVVQCGRRVLVLEPPSAAGFGDDSLIK</sequence>
<keyword evidence="5" id="KW-1185">Reference proteome</keyword>
<dbReference type="Proteomes" id="UP001318860">
    <property type="component" value="Unassembled WGS sequence"/>
</dbReference>
<keyword evidence="2" id="KW-0472">Membrane</keyword>